<keyword evidence="4 6" id="KW-1133">Transmembrane helix</keyword>
<sequence length="318" mass="34936">MLYFAFKGQDIHQLTTELKQANYFWVSLAAAVTLLAHLVRAARWNMLIKPLGHSPKLLHTFNAVIIGYMANLAFPRLGEVSRCGTLTKTDDIAIDKLIGTVIVERVIDLLSLIVILLLTVLLQFRLISSFIYDNLLKGIVEKLESNQLLLLGIGILGLISIIALIFIYRRYKLQLMSSVLGQKIILLFSGISKGLTSIAMVESKVLFIAYTVLLWFLYLLSTYIMFFAIPATSSLTFLTGLFVLTVGSLGMAAPVQGGIGAFHWIVSKGLVLYKISEAEGLVYATISHGTQTLMVILVGALGLAYILVSSNHKVKADV</sequence>
<dbReference type="EMBL" id="FXSZ01000004">
    <property type="protein sequence ID" value="SMO58487.1"/>
    <property type="molecule type" value="Genomic_DNA"/>
</dbReference>
<keyword evidence="8" id="KW-1185">Reference proteome</keyword>
<dbReference type="PANTHER" id="PTHR39087">
    <property type="entry name" value="UPF0104 MEMBRANE PROTEIN MJ1595"/>
    <property type="match status" value="1"/>
</dbReference>
<evidence type="ECO:0000256" key="1">
    <source>
        <dbReference type="ARBA" id="ARBA00004651"/>
    </source>
</evidence>
<gene>
    <name evidence="7" type="ORF">SAMN06265350_10440</name>
</gene>
<evidence type="ECO:0000256" key="6">
    <source>
        <dbReference type="SAM" id="Phobius"/>
    </source>
</evidence>
<dbReference type="PANTHER" id="PTHR39087:SF2">
    <property type="entry name" value="UPF0104 MEMBRANE PROTEIN MJ1595"/>
    <property type="match status" value="1"/>
</dbReference>
<proteinExistence type="predicted"/>
<dbReference type="Pfam" id="PF03706">
    <property type="entry name" value="LPG_synthase_TM"/>
    <property type="match status" value="1"/>
</dbReference>
<name>A0A521CGB7_9SPHI</name>
<comment type="subcellular location">
    <subcellularLocation>
        <location evidence="1">Cell membrane</location>
        <topology evidence="1">Multi-pass membrane protein</topology>
    </subcellularLocation>
</comment>
<feature type="transmembrane region" description="Helical" evidence="6">
    <location>
        <begin position="180"/>
        <end position="201"/>
    </location>
</feature>
<dbReference type="GO" id="GO:0005886">
    <property type="term" value="C:plasma membrane"/>
    <property type="evidence" value="ECO:0007669"/>
    <property type="project" value="UniProtKB-SubCell"/>
</dbReference>
<reference evidence="7 8" key="1">
    <citation type="submission" date="2017-05" db="EMBL/GenBank/DDBJ databases">
        <authorList>
            <person name="Varghese N."/>
            <person name="Submissions S."/>
        </authorList>
    </citation>
    <scope>NUCLEOTIDE SEQUENCE [LARGE SCALE GENOMIC DNA]</scope>
    <source>
        <strain evidence="7 8">DSM 21342</strain>
    </source>
</reference>
<evidence type="ECO:0000313" key="7">
    <source>
        <dbReference type="EMBL" id="SMO58487.1"/>
    </source>
</evidence>
<feature type="transmembrane region" description="Helical" evidence="6">
    <location>
        <begin position="286"/>
        <end position="308"/>
    </location>
</feature>
<evidence type="ECO:0008006" key="9">
    <source>
        <dbReference type="Google" id="ProtNLM"/>
    </source>
</evidence>
<feature type="transmembrane region" description="Helical" evidence="6">
    <location>
        <begin position="106"/>
        <end position="128"/>
    </location>
</feature>
<dbReference type="AlphaFoldDB" id="A0A521CGB7"/>
<feature type="transmembrane region" description="Helical" evidence="6">
    <location>
        <begin position="20"/>
        <end position="39"/>
    </location>
</feature>
<feature type="transmembrane region" description="Helical" evidence="6">
    <location>
        <begin position="241"/>
        <end position="266"/>
    </location>
</feature>
<dbReference type="Proteomes" id="UP000315971">
    <property type="component" value="Unassembled WGS sequence"/>
</dbReference>
<keyword evidence="5 6" id="KW-0472">Membrane</keyword>
<evidence type="ECO:0000256" key="2">
    <source>
        <dbReference type="ARBA" id="ARBA00022475"/>
    </source>
</evidence>
<evidence type="ECO:0000256" key="4">
    <source>
        <dbReference type="ARBA" id="ARBA00022989"/>
    </source>
</evidence>
<accession>A0A521CGB7</accession>
<organism evidence="7 8">
    <name type="scientific">Solitalea koreensis</name>
    <dbReference type="NCBI Taxonomy" id="543615"/>
    <lineage>
        <taxon>Bacteria</taxon>
        <taxon>Pseudomonadati</taxon>
        <taxon>Bacteroidota</taxon>
        <taxon>Sphingobacteriia</taxon>
        <taxon>Sphingobacteriales</taxon>
        <taxon>Sphingobacteriaceae</taxon>
        <taxon>Solitalea</taxon>
    </lineage>
</organism>
<keyword evidence="3 6" id="KW-0812">Transmembrane</keyword>
<feature type="transmembrane region" description="Helical" evidence="6">
    <location>
        <begin position="207"/>
        <end position="229"/>
    </location>
</feature>
<protein>
    <recommendedName>
        <fullName evidence="9">Lysylphosphatidylglycerol synthase TM region</fullName>
    </recommendedName>
</protein>
<evidence type="ECO:0000313" key="8">
    <source>
        <dbReference type="Proteomes" id="UP000315971"/>
    </source>
</evidence>
<evidence type="ECO:0000256" key="3">
    <source>
        <dbReference type="ARBA" id="ARBA00022692"/>
    </source>
</evidence>
<dbReference type="NCBIfam" id="TIGR00374">
    <property type="entry name" value="flippase-like domain"/>
    <property type="match status" value="1"/>
</dbReference>
<evidence type="ECO:0000256" key="5">
    <source>
        <dbReference type="ARBA" id="ARBA00023136"/>
    </source>
</evidence>
<keyword evidence="2" id="KW-1003">Cell membrane</keyword>
<feature type="transmembrane region" description="Helical" evidence="6">
    <location>
        <begin position="148"/>
        <end position="168"/>
    </location>
</feature>
<dbReference type="InterPro" id="IPR022791">
    <property type="entry name" value="L-PG_synthase/AglD"/>
</dbReference>